<dbReference type="GO" id="GO:0006629">
    <property type="term" value="P:lipid metabolic process"/>
    <property type="evidence" value="ECO:0007669"/>
    <property type="project" value="InterPro"/>
</dbReference>
<organism evidence="2 3">
    <name type="scientific">Rhodoblastus acidophilus</name>
    <name type="common">Rhodopseudomonas acidophila</name>
    <dbReference type="NCBI Taxonomy" id="1074"/>
    <lineage>
        <taxon>Bacteria</taxon>
        <taxon>Pseudomonadati</taxon>
        <taxon>Pseudomonadota</taxon>
        <taxon>Alphaproteobacteria</taxon>
        <taxon>Hyphomicrobiales</taxon>
        <taxon>Rhodoblastaceae</taxon>
        <taxon>Rhodoblastus</taxon>
    </lineage>
</organism>
<dbReference type="PANTHER" id="PTHR46211:SF1">
    <property type="entry name" value="GLYCEROPHOSPHODIESTER PHOSPHODIESTERASE, CYTOPLASMIC"/>
    <property type="match status" value="1"/>
</dbReference>
<gene>
    <name evidence="2" type="ORF">GJ654_17950</name>
</gene>
<reference evidence="2 3" key="1">
    <citation type="submission" date="2019-11" db="EMBL/GenBank/DDBJ databases">
        <title>Whole-genome sequence of a Rhodoblastus acidophilus DSM 142.</title>
        <authorList>
            <person name="Kyndt J.A."/>
            <person name="Meyer T.E."/>
        </authorList>
    </citation>
    <scope>NUCLEOTIDE SEQUENCE [LARGE SCALE GENOMIC DNA]</scope>
    <source>
        <strain evidence="2 3">DSM 142</strain>
    </source>
</reference>
<evidence type="ECO:0000259" key="1">
    <source>
        <dbReference type="PROSITE" id="PS51704"/>
    </source>
</evidence>
<dbReference type="Pfam" id="PF03009">
    <property type="entry name" value="GDPD"/>
    <property type="match status" value="1"/>
</dbReference>
<dbReference type="SUPFAM" id="SSF51695">
    <property type="entry name" value="PLC-like phosphodiesterases"/>
    <property type="match status" value="1"/>
</dbReference>
<name>A0A6N8DSR0_RHOAC</name>
<sequence>MTGHAPGWLTARPIAHRGLHDAQKPENTMFALRAAMARGFAVEADVRLSRDGDVFVFHDDELDRLTCETGFFRDLDTAQAQALRLRGGERIPALAEFLRDGAACPLILELKSDFDGDVSLAHAVAAALAGHRGPVALKSFDPALIAVLRAQNPPWPLGIVAQADYEDEDFENLSAAEKDRLARFVHARETRPDFLSWRCSDLPNPTCELARACAKMPVMSWTVRSAEQATEVLLHANQIVFEGFLP</sequence>
<dbReference type="OrthoDB" id="384721at2"/>
<dbReference type="InterPro" id="IPR030395">
    <property type="entry name" value="GP_PDE_dom"/>
</dbReference>
<dbReference type="RefSeq" id="WP_155447554.1">
    <property type="nucleotide sequence ID" value="NZ_JAOQNR010000022.1"/>
</dbReference>
<feature type="domain" description="GP-PDE" evidence="1">
    <location>
        <begin position="11"/>
        <end position="246"/>
    </location>
</feature>
<comment type="caution">
    <text evidence="2">The sequence shown here is derived from an EMBL/GenBank/DDBJ whole genome shotgun (WGS) entry which is preliminary data.</text>
</comment>
<dbReference type="EMBL" id="WNKS01000023">
    <property type="protein sequence ID" value="MTV32866.1"/>
    <property type="molecule type" value="Genomic_DNA"/>
</dbReference>
<dbReference type="InterPro" id="IPR017946">
    <property type="entry name" value="PLC-like_Pdiesterase_TIM-brl"/>
</dbReference>
<evidence type="ECO:0000313" key="3">
    <source>
        <dbReference type="Proteomes" id="UP000439113"/>
    </source>
</evidence>
<dbReference type="GO" id="GO:0008081">
    <property type="term" value="F:phosphoric diester hydrolase activity"/>
    <property type="evidence" value="ECO:0007669"/>
    <property type="project" value="InterPro"/>
</dbReference>
<evidence type="ECO:0000313" key="2">
    <source>
        <dbReference type="EMBL" id="MTV32866.1"/>
    </source>
</evidence>
<accession>A0A6N8DSR0</accession>
<dbReference type="AlphaFoldDB" id="A0A6N8DSR0"/>
<dbReference type="Proteomes" id="UP000439113">
    <property type="component" value="Unassembled WGS sequence"/>
</dbReference>
<proteinExistence type="predicted"/>
<dbReference type="PROSITE" id="PS51704">
    <property type="entry name" value="GP_PDE"/>
    <property type="match status" value="1"/>
</dbReference>
<protein>
    <submittedName>
        <fullName evidence="2">Glycerophosphodiester phosphodiesterase</fullName>
    </submittedName>
</protein>
<dbReference type="Gene3D" id="3.20.20.190">
    <property type="entry name" value="Phosphatidylinositol (PI) phosphodiesterase"/>
    <property type="match status" value="1"/>
</dbReference>
<dbReference type="PANTHER" id="PTHR46211">
    <property type="entry name" value="GLYCEROPHOSPHORYL DIESTER PHOSPHODIESTERASE"/>
    <property type="match status" value="1"/>
</dbReference>